<protein>
    <submittedName>
        <fullName evidence="7">Unannotated protein</fullName>
    </submittedName>
</protein>
<evidence type="ECO:0000256" key="4">
    <source>
        <dbReference type="ARBA" id="ARBA00022989"/>
    </source>
</evidence>
<dbReference type="PANTHER" id="PTHR42709:SF6">
    <property type="entry name" value="UNDECAPRENYL PHOSPHATE TRANSPORTER A"/>
    <property type="match status" value="1"/>
</dbReference>
<feature type="transmembrane region" description="Helical" evidence="6">
    <location>
        <begin position="193"/>
        <end position="211"/>
    </location>
</feature>
<evidence type="ECO:0000256" key="1">
    <source>
        <dbReference type="ARBA" id="ARBA00004651"/>
    </source>
</evidence>
<dbReference type="AlphaFoldDB" id="A0A6J6IBK1"/>
<reference evidence="7" key="1">
    <citation type="submission" date="2020-05" db="EMBL/GenBank/DDBJ databases">
        <authorList>
            <person name="Chiriac C."/>
            <person name="Salcher M."/>
            <person name="Ghai R."/>
            <person name="Kavagutti S V."/>
        </authorList>
    </citation>
    <scope>NUCLEOTIDE SEQUENCE</scope>
</reference>
<dbReference type="EMBL" id="CAEZUP010000077">
    <property type="protein sequence ID" value="CAB4618128.1"/>
    <property type="molecule type" value="Genomic_DNA"/>
</dbReference>
<keyword evidence="3 6" id="KW-0812">Transmembrane</keyword>
<accession>A0A6J6IBK1</accession>
<gene>
    <name evidence="7" type="ORF">UFOPK1835_01550</name>
</gene>
<dbReference type="PANTHER" id="PTHR42709">
    <property type="entry name" value="ALKALINE PHOSPHATASE LIKE PROTEIN"/>
    <property type="match status" value="1"/>
</dbReference>
<dbReference type="InterPro" id="IPR051311">
    <property type="entry name" value="DedA_domain"/>
</dbReference>
<evidence type="ECO:0000256" key="5">
    <source>
        <dbReference type="ARBA" id="ARBA00023136"/>
    </source>
</evidence>
<keyword evidence="5 6" id="KW-0472">Membrane</keyword>
<feature type="transmembrane region" description="Helical" evidence="6">
    <location>
        <begin position="23"/>
        <end position="44"/>
    </location>
</feature>
<name>A0A6J6IBK1_9ZZZZ</name>
<comment type="subcellular location">
    <subcellularLocation>
        <location evidence="1">Cell membrane</location>
        <topology evidence="1">Multi-pass membrane protein</topology>
    </subcellularLocation>
</comment>
<feature type="transmembrane region" description="Helical" evidence="6">
    <location>
        <begin position="128"/>
        <end position="146"/>
    </location>
</feature>
<keyword evidence="2" id="KW-1003">Cell membrane</keyword>
<sequence length="240" mass="26566">MGVLSEKPIHPEPTGAPLRRPHLAFLIAPIAAMVIAGYTADALWPNLVENHPLWLIGLSAKNRYLVLVVNQIELPAYYLIGVARLLLPDPFFFAIGWFYGPAALRWMEHRTPTMSRYMTTLERWFGRWGAPLVVLFPNNYVCLIAGVARMSPWLFAGLNIIGTAGRLLMIQILGDVFSGPISSVLGFVSTWRIPLLVVSIGLVAFTSLGELRRGKREITELEILEHSGEADPVDPVDPSA</sequence>
<keyword evidence="4 6" id="KW-1133">Transmembrane helix</keyword>
<feature type="transmembrane region" description="Helical" evidence="6">
    <location>
        <begin position="153"/>
        <end position="173"/>
    </location>
</feature>
<organism evidence="7">
    <name type="scientific">freshwater metagenome</name>
    <dbReference type="NCBI Taxonomy" id="449393"/>
    <lineage>
        <taxon>unclassified sequences</taxon>
        <taxon>metagenomes</taxon>
        <taxon>ecological metagenomes</taxon>
    </lineage>
</organism>
<dbReference type="GO" id="GO:0005886">
    <property type="term" value="C:plasma membrane"/>
    <property type="evidence" value="ECO:0007669"/>
    <property type="project" value="UniProtKB-SubCell"/>
</dbReference>
<evidence type="ECO:0000256" key="6">
    <source>
        <dbReference type="SAM" id="Phobius"/>
    </source>
</evidence>
<evidence type="ECO:0000313" key="7">
    <source>
        <dbReference type="EMBL" id="CAB4618128.1"/>
    </source>
</evidence>
<proteinExistence type="predicted"/>
<evidence type="ECO:0000256" key="2">
    <source>
        <dbReference type="ARBA" id="ARBA00022475"/>
    </source>
</evidence>
<feature type="transmembrane region" description="Helical" evidence="6">
    <location>
        <begin position="64"/>
        <end position="83"/>
    </location>
</feature>
<evidence type="ECO:0000256" key="3">
    <source>
        <dbReference type="ARBA" id="ARBA00022692"/>
    </source>
</evidence>